<proteinExistence type="predicted"/>
<evidence type="ECO:0000313" key="3">
    <source>
        <dbReference type="Proteomes" id="UP000001962"/>
    </source>
</evidence>
<dbReference type="EMBL" id="CP000453">
    <property type="protein sequence ID" value="ABI57111.1"/>
    <property type="molecule type" value="Genomic_DNA"/>
</dbReference>
<reference evidence="3" key="1">
    <citation type="submission" date="2006-08" db="EMBL/GenBank/DDBJ databases">
        <title>Complete sequence of Alkalilimnicola ehrilichei MLHE-1.</title>
        <authorList>
            <person name="Copeland A."/>
            <person name="Lucas S."/>
            <person name="Lapidus A."/>
            <person name="Barry K."/>
            <person name="Detter J.C."/>
            <person name="Glavina del Rio T."/>
            <person name="Hammon N."/>
            <person name="Israni S."/>
            <person name="Dalin E."/>
            <person name="Tice H."/>
            <person name="Pitluck S."/>
            <person name="Sims D."/>
            <person name="Brettin T."/>
            <person name="Bruce D."/>
            <person name="Han C."/>
            <person name="Tapia R."/>
            <person name="Gilna P."/>
            <person name="Schmutz J."/>
            <person name="Larimer F."/>
            <person name="Land M."/>
            <person name="Hauser L."/>
            <person name="Kyrpides N."/>
            <person name="Mikhailova N."/>
            <person name="Oremland R.S."/>
            <person name="Hoeft S.E."/>
            <person name="Switzer-Blum J."/>
            <person name="Kulp T."/>
            <person name="King G."/>
            <person name="Tabita R."/>
            <person name="Witte B."/>
            <person name="Santini J.M."/>
            <person name="Basu P."/>
            <person name="Hollibaugh J.T."/>
            <person name="Xie G."/>
            <person name="Stolz J.F."/>
            <person name="Richardson P."/>
        </authorList>
    </citation>
    <scope>NUCLEOTIDE SEQUENCE [LARGE SCALE GENOMIC DNA]</scope>
    <source>
        <strain evidence="3">ATCC BAA-1101 / DSM 17681 / MLHE-1</strain>
    </source>
</reference>
<gene>
    <name evidence="2" type="ordered locus">Mlg_1765</name>
</gene>
<dbReference type="Proteomes" id="UP000001962">
    <property type="component" value="Chromosome"/>
</dbReference>
<feature type="chain" id="PRO_5004168107" evidence="1">
    <location>
        <begin position="24"/>
        <end position="184"/>
    </location>
</feature>
<dbReference type="KEGG" id="aeh:Mlg_1765"/>
<accession>Q0A7S6</accession>
<dbReference type="RefSeq" id="WP_011629505.1">
    <property type="nucleotide sequence ID" value="NC_008340.1"/>
</dbReference>
<dbReference type="HOGENOM" id="CLU_119966_0_0_6"/>
<organism evidence="2 3">
    <name type="scientific">Alkalilimnicola ehrlichii (strain ATCC BAA-1101 / DSM 17681 / MLHE-1)</name>
    <dbReference type="NCBI Taxonomy" id="187272"/>
    <lineage>
        <taxon>Bacteria</taxon>
        <taxon>Pseudomonadati</taxon>
        <taxon>Pseudomonadota</taxon>
        <taxon>Gammaproteobacteria</taxon>
        <taxon>Chromatiales</taxon>
        <taxon>Ectothiorhodospiraceae</taxon>
        <taxon>Alkalilimnicola</taxon>
    </lineage>
</organism>
<protein>
    <submittedName>
        <fullName evidence="2">Uncharacterized protein</fullName>
    </submittedName>
</protein>
<name>Q0A7S6_ALKEH</name>
<keyword evidence="1" id="KW-0732">Signal</keyword>
<sequence length="184" mass="21180">MHIRKGMLVLWVLALLVAAPAHALDGATVDRWLNALQALDEWAEEEADDLERELRAMDDPGDMAPGEFGRVMAEAARQHAAVQELMQRHGFEDAQAWARTSNRIFNAFYALEMERMAPEMERERQQALRDLEESPHLTEEQKAQMREALEQQKQIMADAVPEVPEQDLQAVRAREESLRAFFER</sequence>
<dbReference type="eggNOG" id="ENOG50335EA">
    <property type="taxonomic scope" value="Bacteria"/>
</dbReference>
<evidence type="ECO:0000313" key="2">
    <source>
        <dbReference type="EMBL" id="ABI57111.1"/>
    </source>
</evidence>
<dbReference type="OrthoDB" id="5785244at2"/>
<feature type="signal peptide" evidence="1">
    <location>
        <begin position="1"/>
        <end position="23"/>
    </location>
</feature>
<keyword evidence="3" id="KW-1185">Reference proteome</keyword>
<dbReference type="AlphaFoldDB" id="Q0A7S6"/>
<evidence type="ECO:0000256" key="1">
    <source>
        <dbReference type="SAM" id="SignalP"/>
    </source>
</evidence>